<evidence type="ECO:0000256" key="2">
    <source>
        <dbReference type="ARBA" id="ARBA00022490"/>
    </source>
</evidence>
<dbReference type="GO" id="GO:0005886">
    <property type="term" value="C:plasma membrane"/>
    <property type="evidence" value="ECO:0007669"/>
    <property type="project" value="TreeGrafter"/>
</dbReference>
<dbReference type="InterPro" id="IPR024633">
    <property type="entry name" value="DnaA_N_dom"/>
</dbReference>
<keyword evidence="3 8" id="KW-0235">DNA replication</keyword>
<feature type="binding site" evidence="8">
    <location>
        <position position="212"/>
    </location>
    <ligand>
        <name>ATP</name>
        <dbReference type="ChEBI" id="CHEBI:30616"/>
    </ligand>
</feature>
<keyword evidence="4 8" id="KW-0547">Nucleotide-binding</keyword>
<dbReference type="Pfam" id="PF00308">
    <property type="entry name" value="Bac_DnaA"/>
    <property type="match status" value="1"/>
</dbReference>
<dbReference type="InterPro" id="IPR013159">
    <property type="entry name" value="DnaA_C"/>
</dbReference>
<feature type="domain" description="AAA+ ATPase" evidence="12">
    <location>
        <begin position="201"/>
        <end position="332"/>
    </location>
</feature>
<dbReference type="GO" id="GO:0005524">
    <property type="term" value="F:ATP binding"/>
    <property type="evidence" value="ECO:0007669"/>
    <property type="project" value="UniProtKB-UniRule"/>
</dbReference>
<accession>A0A0G3I4U1</accession>
<dbReference type="InterPro" id="IPR020591">
    <property type="entry name" value="Chromosome_initiator_DnaA-like"/>
</dbReference>
<evidence type="ECO:0000256" key="1">
    <source>
        <dbReference type="ARBA" id="ARBA00006583"/>
    </source>
</evidence>
<organism evidence="14 15">
    <name type="scientific">Candidatus Liberibacter africanus PTSAPSY</name>
    <dbReference type="NCBI Taxonomy" id="1277257"/>
    <lineage>
        <taxon>Bacteria</taxon>
        <taxon>Pseudomonadati</taxon>
        <taxon>Pseudomonadota</taxon>
        <taxon>Alphaproteobacteria</taxon>
        <taxon>Hyphomicrobiales</taxon>
        <taxon>Rhizobiaceae</taxon>
        <taxon>Liberibacter</taxon>
    </lineage>
</organism>
<gene>
    <name evidence="8 14" type="primary">dnaA</name>
    <name evidence="14" type="ORF">G293_03260</name>
</gene>
<evidence type="ECO:0000256" key="5">
    <source>
        <dbReference type="ARBA" id="ARBA00022840"/>
    </source>
</evidence>
<evidence type="ECO:0000259" key="12">
    <source>
        <dbReference type="SMART" id="SM00382"/>
    </source>
</evidence>
<evidence type="ECO:0000259" key="13">
    <source>
        <dbReference type="SMART" id="SM00760"/>
    </source>
</evidence>
<comment type="caution">
    <text evidence="8">Lacks conserved residue(s) required for the propagation of feature annotation.</text>
</comment>
<dbReference type="Gene3D" id="1.10.8.60">
    <property type="match status" value="1"/>
</dbReference>
<dbReference type="InterPro" id="IPR018312">
    <property type="entry name" value="Chromosome_initiator_DnaA_CS"/>
</dbReference>
<dbReference type="InterPro" id="IPR003593">
    <property type="entry name" value="AAA+_ATPase"/>
</dbReference>
<feature type="region of interest" description="Domain I, interacts with DnaA modulators" evidence="8">
    <location>
        <begin position="1"/>
        <end position="134"/>
    </location>
</feature>
<feature type="binding site" evidence="8">
    <location>
        <position position="215"/>
    </location>
    <ligand>
        <name>ATP</name>
        <dbReference type="ChEBI" id="CHEBI:30616"/>
    </ligand>
</feature>
<evidence type="ECO:0000256" key="8">
    <source>
        <dbReference type="HAMAP-Rule" id="MF_00377"/>
    </source>
</evidence>
<dbReference type="Pfam" id="PF11638">
    <property type="entry name" value="DnaA_N"/>
    <property type="match status" value="1"/>
</dbReference>
<feature type="domain" description="Chromosomal replication initiator DnaA C-terminal" evidence="13">
    <location>
        <begin position="416"/>
        <end position="485"/>
    </location>
</feature>
<dbReference type="KEGG" id="lau:G293_03260"/>
<feature type="binding site" evidence="8">
    <location>
        <position position="214"/>
    </location>
    <ligand>
        <name>ATP</name>
        <dbReference type="ChEBI" id="CHEBI:30616"/>
    </ligand>
</feature>
<dbReference type="SMART" id="SM00760">
    <property type="entry name" value="Bac_DnaA_C"/>
    <property type="match status" value="1"/>
</dbReference>
<dbReference type="InterPro" id="IPR027417">
    <property type="entry name" value="P-loop_NTPase"/>
</dbReference>
<keyword evidence="6 8" id="KW-0446">Lipid-binding</keyword>
<evidence type="ECO:0000256" key="10">
    <source>
        <dbReference type="RuleBase" id="RU000577"/>
    </source>
</evidence>
<comment type="subcellular location">
    <subcellularLocation>
        <location evidence="8">Cytoplasm</location>
    </subcellularLocation>
</comment>
<feature type="binding site" evidence="8">
    <location>
        <position position="216"/>
    </location>
    <ligand>
        <name>ATP</name>
        <dbReference type="ChEBI" id="CHEBI:30616"/>
    </ligand>
</feature>
<evidence type="ECO:0000256" key="3">
    <source>
        <dbReference type="ARBA" id="ARBA00022705"/>
    </source>
</evidence>
<keyword evidence="5 8" id="KW-0067">ATP-binding</keyword>
<evidence type="ECO:0000256" key="4">
    <source>
        <dbReference type="ARBA" id="ARBA00022741"/>
    </source>
</evidence>
<dbReference type="NCBIfam" id="TIGR00362">
    <property type="entry name" value="DnaA"/>
    <property type="match status" value="1"/>
</dbReference>
<comment type="similarity">
    <text evidence="1 8 11">Belongs to the DnaA family.</text>
</comment>
<dbReference type="InterPro" id="IPR038454">
    <property type="entry name" value="DnaA_N_sf"/>
</dbReference>
<feature type="region of interest" description="Domain IV, binds dsDNA" evidence="8">
    <location>
        <begin position="389"/>
        <end position="508"/>
    </location>
</feature>
<dbReference type="Gene3D" id="1.10.1750.10">
    <property type="match status" value="1"/>
</dbReference>
<dbReference type="GO" id="GO:0006275">
    <property type="term" value="P:regulation of DNA replication"/>
    <property type="evidence" value="ECO:0007669"/>
    <property type="project" value="UniProtKB-UniRule"/>
</dbReference>
<dbReference type="GO" id="GO:0008289">
    <property type="term" value="F:lipid binding"/>
    <property type="evidence" value="ECO:0007669"/>
    <property type="project" value="UniProtKB-KW"/>
</dbReference>
<keyword evidence="2 8" id="KW-0963">Cytoplasm</keyword>
<keyword evidence="15" id="KW-1185">Reference proteome</keyword>
<dbReference type="CDD" id="cd06571">
    <property type="entry name" value="Bac_DnaA_C"/>
    <property type="match status" value="1"/>
</dbReference>
<evidence type="ECO:0000256" key="9">
    <source>
        <dbReference type="NCBIfam" id="TIGR00362"/>
    </source>
</evidence>
<dbReference type="EMBL" id="CP004021">
    <property type="protein sequence ID" value="AKK20280.1"/>
    <property type="molecule type" value="Genomic_DNA"/>
</dbReference>
<evidence type="ECO:0000313" key="14">
    <source>
        <dbReference type="EMBL" id="AKK20280.1"/>
    </source>
</evidence>
<dbReference type="Gene3D" id="3.40.50.300">
    <property type="entry name" value="P-loop containing nucleotide triphosphate hydrolases"/>
    <property type="match status" value="1"/>
</dbReference>
<evidence type="ECO:0000256" key="11">
    <source>
        <dbReference type="RuleBase" id="RU004227"/>
    </source>
</evidence>
<dbReference type="SMART" id="SM00382">
    <property type="entry name" value="AAA"/>
    <property type="match status" value="1"/>
</dbReference>
<dbReference type="PATRIC" id="fig|1277257.4.peg.700"/>
<dbReference type="Pfam" id="PF08299">
    <property type="entry name" value="Bac_DnaA_C"/>
    <property type="match status" value="1"/>
</dbReference>
<dbReference type="GO" id="GO:0006270">
    <property type="term" value="P:DNA replication initiation"/>
    <property type="evidence" value="ECO:0007669"/>
    <property type="project" value="UniProtKB-UniRule"/>
</dbReference>
<dbReference type="GO" id="GO:0003688">
    <property type="term" value="F:DNA replication origin binding"/>
    <property type="evidence" value="ECO:0007669"/>
    <property type="project" value="UniProtKB-UniRule"/>
</dbReference>
<sequence>MEGIKMQLRGISACIQENDEMAAKIPQTDNDTRCLAIKCESFFTTVSSRLKNQVGPDVYASWFQRLKFHSVSHNIVHLSVPTNFLKAWIKNRYLETITRLFQEESSNIQGVEILVRSVALVPTEQLVASHSHASTKPSSINPNTGKGNFPTGKQTTNPIFGSPLDNRFVFSTFIEGPSNRVALTAAKNIAELDSNGYTTVRINPLFIHASVGLGKTHLLQAVANAAIKKQPNLRVVYLTAEYFMWRFASAIRDNYALNLKDSLRNIDLLLIDDMQFLQGKLIQHEFCHLLNSLLDSAKQVVAAADRPPSELESLDPRIRSRLQGGVAVPLGSHDYEMRFSILKNRLSISQKEDPKLIINDEVLMHVARTVTTSGRELDGAFNQIVFRHSFEPVLTVEIVDELLSHLVNTGETKKMRIEDIQRMVSKHYNISRNDLLSNRRVRTVVRPRQIAMYLSKIMTPRSFPEIGRRFGDRDHTTVLHAVRKVEKMLETDITLKKEVELLKRLISE</sequence>
<dbReference type="InterPro" id="IPR001957">
    <property type="entry name" value="Chromosome_initiator_DnaA"/>
</dbReference>
<proteinExistence type="inferred from homology"/>
<comment type="domain">
    <text evidence="8">Domain I is involved in oligomerization and binding regulators, domain II is flexibile and of varying length in different bacteria, domain III forms the AAA+ region, while domain IV binds dsDNA.</text>
</comment>
<evidence type="ECO:0000313" key="15">
    <source>
        <dbReference type="Proteomes" id="UP000035503"/>
    </source>
</evidence>
<dbReference type="InterPro" id="IPR010921">
    <property type="entry name" value="Trp_repressor/repl_initiator"/>
</dbReference>
<dbReference type="CDD" id="cd00009">
    <property type="entry name" value="AAA"/>
    <property type="match status" value="1"/>
</dbReference>
<dbReference type="Gene3D" id="3.30.300.180">
    <property type="match status" value="1"/>
</dbReference>
<dbReference type="GO" id="GO:0005737">
    <property type="term" value="C:cytoplasm"/>
    <property type="evidence" value="ECO:0007669"/>
    <property type="project" value="UniProtKB-SubCell"/>
</dbReference>
<dbReference type="PANTHER" id="PTHR30050:SF2">
    <property type="entry name" value="CHROMOSOMAL REPLICATION INITIATOR PROTEIN DNAA"/>
    <property type="match status" value="1"/>
</dbReference>
<protein>
    <recommendedName>
        <fullName evidence="8 9">Chromosomal replication initiator protein DnaA</fullName>
    </recommendedName>
</protein>
<dbReference type="HAMAP" id="MF_00377">
    <property type="entry name" value="DnaA_bact"/>
    <property type="match status" value="1"/>
</dbReference>
<comment type="subunit">
    <text evidence="8">Oligomerizes as a right-handed, spiral filament on DNA at oriC.</text>
</comment>
<name>A0A0G3I4U1_LIBAF</name>
<dbReference type="InterPro" id="IPR013317">
    <property type="entry name" value="DnaA_dom"/>
</dbReference>
<reference evidence="14 15" key="1">
    <citation type="journal article" date="2015" name="Genome Announc.">
        <title>Complete Genome Sequence of 'Candidatus Liberibacter africanus,' a Bacterium Associated with Citrus Huanglongbing.</title>
        <authorList>
            <person name="Lin H."/>
            <person name="Pietersen G."/>
            <person name="Han C."/>
            <person name="Read D.A."/>
            <person name="Lou B."/>
            <person name="Gupta G."/>
            <person name="Civerolo E.L."/>
        </authorList>
    </citation>
    <scope>NUCLEOTIDE SEQUENCE [LARGE SCALE GENOMIC DNA]</scope>
    <source>
        <strain evidence="14 15">PTSAPSY</strain>
    </source>
</reference>
<dbReference type="STRING" id="1277257.G293_03260"/>
<dbReference type="PANTHER" id="PTHR30050">
    <property type="entry name" value="CHROMOSOMAL REPLICATION INITIATOR PROTEIN DNAA"/>
    <property type="match status" value="1"/>
</dbReference>
<evidence type="ECO:0000256" key="6">
    <source>
        <dbReference type="ARBA" id="ARBA00023121"/>
    </source>
</evidence>
<dbReference type="PROSITE" id="PS01008">
    <property type="entry name" value="DNAA"/>
    <property type="match status" value="1"/>
</dbReference>
<dbReference type="SUPFAM" id="SSF52540">
    <property type="entry name" value="P-loop containing nucleoside triphosphate hydrolases"/>
    <property type="match status" value="1"/>
</dbReference>
<dbReference type="SUPFAM" id="SSF48295">
    <property type="entry name" value="TrpR-like"/>
    <property type="match status" value="1"/>
</dbReference>
<keyword evidence="7 8" id="KW-0238">DNA-binding</keyword>
<dbReference type="Proteomes" id="UP000035503">
    <property type="component" value="Chromosome"/>
</dbReference>
<dbReference type="PRINTS" id="PR00051">
    <property type="entry name" value="DNAA"/>
</dbReference>
<evidence type="ECO:0000256" key="7">
    <source>
        <dbReference type="ARBA" id="ARBA00023125"/>
    </source>
</evidence>
<dbReference type="AlphaFoldDB" id="A0A0G3I4U1"/>
<comment type="function">
    <text evidence="8 10">Plays an essential role in the initiation and regulation of chromosomal replication. ATP-DnaA binds to the origin of replication (oriC) to initiate formation of the DNA replication initiation complex once per cell cycle. Binds the DnaA box (a 9 base pair repeat at the origin) and separates the double-stranded (ds)DNA. Forms a right-handed helical filament on oriC DNA; dsDNA binds to the exterior of the filament while single-stranded (ss)DNA is stabiized in the filament's interior. The ATP-DnaA-oriC complex binds and stabilizes one strand of the AT-rich DNA unwinding element (DUE), permitting loading of DNA polymerase. After initiation quickly degrades to an ADP-DnaA complex that is not apt for DNA replication. Binds acidic phospholipids.</text>
</comment>